<evidence type="ECO:0000313" key="3">
    <source>
        <dbReference type="Proteomes" id="UP000053864"/>
    </source>
</evidence>
<proteinExistence type="predicted"/>
<feature type="compositionally biased region" description="Basic residues" evidence="1">
    <location>
        <begin position="182"/>
        <end position="206"/>
    </location>
</feature>
<dbReference type="AlphaFoldDB" id="W2J695"/>
<feature type="region of interest" description="Disordered" evidence="1">
    <location>
        <begin position="78"/>
        <end position="212"/>
    </location>
</feature>
<evidence type="ECO:0000256" key="1">
    <source>
        <dbReference type="SAM" id="MobiDB-lite"/>
    </source>
</evidence>
<protein>
    <submittedName>
        <fullName evidence="2">Uncharacterized protein</fullName>
    </submittedName>
</protein>
<feature type="non-terminal residue" evidence="2">
    <location>
        <position position="1"/>
    </location>
</feature>
<evidence type="ECO:0000313" key="2">
    <source>
        <dbReference type="EMBL" id="ETL41990.1"/>
    </source>
</evidence>
<sequence length="212" mass="24454">SVVVVTFMYTTFNMFLCGIPQPHLLLLLMSTCPQCYTGTCKRHKRQDHGRSMVKSMNAESTLQKMYDQLVGSKLQKLQAEAEKDPSKQHSKEFRKKLDASRDKSLRKSHKSRSKLAKADVTGSGLNPQALAAIYGSDSDSEEERRTRKKKKKYSSRKRRHRSRSESDSDSSDISSDSDDSHRRHKKRKQSHKKSHKKKKHIHIHSRSRSDSE</sequence>
<feature type="compositionally biased region" description="Basic and acidic residues" evidence="1">
    <location>
        <begin position="79"/>
        <end position="105"/>
    </location>
</feature>
<gene>
    <name evidence="2" type="ORF">L916_07122</name>
</gene>
<reference evidence="2 3" key="1">
    <citation type="submission" date="2013-11" db="EMBL/GenBank/DDBJ databases">
        <title>The Genome Sequence of Phytophthora parasitica CJ05E6.</title>
        <authorList>
            <consortium name="The Broad Institute Genomics Platform"/>
            <person name="Russ C."/>
            <person name="Tyler B."/>
            <person name="Panabieres F."/>
            <person name="Shan W."/>
            <person name="Tripathy S."/>
            <person name="Grunwald N."/>
            <person name="Machado M."/>
            <person name="Johnson C.S."/>
            <person name="Arredondo F."/>
            <person name="Hong C."/>
            <person name="Coffey M."/>
            <person name="Young S.K."/>
            <person name="Zeng Q."/>
            <person name="Gargeya S."/>
            <person name="Fitzgerald M."/>
            <person name="Abouelleil A."/>
            <person name="Alvarado L."/>
            <person name="Chapman S.B."/>
            <person name="Gainer-Dewar J."/>
            <person name="Goldberg J."/>
            <person name="Griggs A."/>
            <person name="Gujja S."/>
            <person name="Hansen M."/>
            <person name="Howarth C."/>
            <person name="Imamovic A."/>
            <person name="Ireland A."/>
            <person name="Larimer J."/>
            <person name="McCowan C."/>
            <person name="Murphy C."/>
            <person name="Pearson M."/>
            <person name="Poon T.W."/>
            <person name="Priest M."/>
            <person name="Roberts A."/>
            <person name="Saif S."/>
            <person name="Shea T."/>
            <person name="Sykes S."/>
            <person name="Wortman J."/>
            <person name="Nusbaum C."/>
            <person name="Birren B."/>
        </authorList>
    </citation>
    <scope>NUCLEOTIDE SEQUENCE [LARGE SCALE GENOMIC DNA]</scope>
    <source>
        <strain evidence="2 3">CJ05E6</strain>
    </source>
</reference>
<dbReference type="VEuPathDB" id="FungiDB:PPTG_09873"/>
<accession>W2J695</accession>
<organism evidence="2 3">
    <name type="scientific">Phytophthora nicotianae</name>
    <name type="common">Potato buckeye rot agent</name>
    <name type="synonym">Phytophthora parasitica</name>
    <dbReference type="NCBI Taxonomy" id="4792"/>
    <lineage>
        <taxon>Eukaryota</taxon>
        <taxon>Sar</taxon>
        <taxon>Stramenopiles</taxon>
        <taxon>Oomycota</taxon>
        <taxon>Peronosporomycetes</taxon>
        <taxon>Peronosporales</taxon>
        <taxon>Peronosporaceae</taxon>
        <taxon>Phytophthora</taxon>
    </lineage>
</organism>
<feature type="compositionally biased region" description="Basic residues" evidence="1">
    <location>
        <begin position="106"/>
        <end position="115"/>
    </location>
</feature>
<dbReference type="Proteomes" id="UP000053864">
    <property type="component" value="Unassembled WGS sequence"/>
</dbReference>
<feature type="compositionally biased region" description="Basic residues" evidence="1">
    <location>
        <begin position="146"/>
        <end position="162"/>
    </location>
</feature>
<name>W2J695_PHYNI</name>
<dbReference type="EMBL" id="KI672457">
    <property type="protein sequence ID" value="ETL41990.1"/>
    <property type="molecule type" value="Genomic_DNA"/>
</dbReference>